<evidence type="ECO:0000256" key="6">
    <source>
        <dbReference type="ARBA" id="ARBA00023244"/>
    </source>
</evidence>
<dbReference type="PANTHER" id="PTHR11557:SF0">
    <property type="entry name" value="PORPHOBILINOGEN DEAMINASE"/>
    <property type="match status" value="1"/>
</dbReference>
<protein>
    <recommendedName>
        <fullName evidence="8">Porphobilinogen deaminase</fullName>
        <shortName evidence="8">PBG</shortName>
        <ecNumber evidence="8">2.5.1.61</ecNumber>
    </recommendedName>
    <alternativeName>
        <fullName evidence="8">Hydroxymethylbilane synthase</fullName>
        <shortName evidence="8">HMBS</shortName>
    </alternativeName>
    <alternativeName>
        <fullName evidence="8">Pre-uroporphyrinogen synthase</fullName>
    </alternativeName>
</protein>
<dbReference type="EMBL" id="JAVDDT010000004">
    <property type="protein sequence ID" value="MDQ2069842.1"/>
    <property type="molecule type" value="Genomic_DNA"/>
</dbReference>
<keyword evidence="6 8" id="KW-0627">Porphyrin biosynthesis</keyword>
<dbReference type="InterPro" id="IPR022419">
    <property type="entry name" value="Porphobilin_deaminase_cofac_BS"/>
</dbReference>
<dbReference type="PANTHER" id="PTHR11557">
    <property type="entry name" value="PORPHOBILINOGEN DEAMINASE"/>
    <property type="match status" value="1"/>
</dbReference>
<comment type="subunit">
    <text evidence="4 8">Monomer.</text>
</comment>
<dbReference type="Gene3D" id="3.40.190.10">
    <property type="entry name" value="Periplasmic binding protein-like II"/>
    <property type="match status" value="2"/>
</dbReference>
<comment type="cofactor">
    <cofactor evidence="8">
        <name>dipyrromethane</name>
        <dbReference type="ChEBI" id="CHEBI:60342"/>
    </cofactor>
    <text evidence="8">Binds 1 dipyrromethane group covalently.</text>
</comment>
<accession>A0ABU0W7B0</accession>
<dbReference type="Gene3D" id="3.30.160.40">
    <property type="entry name" value="Porphobilinogen deaminase, C-terminal domain"/>
    <property type="match status" value="1"/>
</dbReference>
<gene>
    <name evidence="8 11" type="primary">hemC</name>
    <name evidence="11" type="ORF">RBH19_08155</name>
</gene>
<feature type="domain" description="Porphobilinogen deaminase N-terminal" evidence="9">
    <location>
        <begin position="4"/>
        <end position="211"/>
    </location>
</feature>
<dbReference type="Proteomes" id="UP001239019">
    <property type="component" value="Unassembled WGS sequence"/>
</dbReference>
<evidence type="ECO:0000256" key="8">
    <source>
        <dbReference type="HAMAP-Rule" id="MF_00260"/>
    </source>
</evidence>
<keyword evidence="12" id="KW-1185">Reference proteome</keyword>
<keyword evidence="5 8" id="KW-0808">Transferase</keyword>
<dbReference type="CDD" id="cd13646">
    <property type="entry name" value="PBP2_EcHMBS_like"/>
    <property type="match status" value="1"/>
</dbReference>
<reference evidence="11 12" key="1">
    <citation type="submission" date="2023-08" db="EMBL/GenBank/DDBJ databases">
        <title>Whole-genome sequencing of halo(alkali)philic microorganisms from hypersaline lakes.</title>
        <authorList>
            <person name="Sorokin D.Y."/>
            <person name="Abbas B."/>
            <person name="Merkel A.Y."/>
        </authorList>
    </citation>
    <scope>NUCLEOTIDE SEQUENCE [LARGE SCALE GENOMIC DNA]</scope>
    <source>
        <strain evidence="11 12">AB-CW4</strain>
    </source>
</reference>
<dbReference type="HAMAP" id="MF_00260">
    <property type="entry name" value="Porphobil_deam"/>
    <property type="match status" value="1"/>
</dbReference>
<dbReference type="InterPro" id="IPR036803">
    <property type="entry name" value="Porphobilinogen_deaminase_C_sf"/>
</dbReference>
<dbReference type="PIRSF" id="PIRSF001438">
    <property type="entry name" value="4pyrrol_synth_OHMeBilane_synth"/>
    <property type="match status" value="1"/>
</dbReference>
<dbReference type="RefSeq" id="WP_306728336.1">
    <property type="nucleotide sequence ID" value="NZ_JAVDDT010000004.1"/>
</dbReference>
<dbReference type="EC" id="2.5.1.61" evidence="8"/>
<evidence type="ECO:0000259" key="10">
    <source>
        <dbReference type="Pfam" id="PF03900"/>
    </source>
</evidence>
<evidence type="ECO:0000256" key="2">
    <source>
        <dbReference type="ARBA" id="ARBA00004735"/>
    </source>
</evidence>
<evidence type="ECO:0000256" key="7">
    <source>
        <dbReference type="ARBA" id="ARBA00048169"/>
    </source>
</evidence>
<proteinExistence type="inferred from homology"/>
<evidence type="ECO:0000256" key="1">
    <source>
        <dbReference type="ARBA" id="ARBA00002869"/>
    </source>
</evidence>
<feature type="modified residue" description="S-(dipyrrolylmethanemethyl)cysteine" evidence="8">
    <location>
        <position position="240"/>
    </location>
</feature>
<dbReference type="InterPro" id="IPR000860">
    <property type="entry name" value="HemC"/>
</dbReference>
<dbReference type="InterPro" id="IPR022417">
    <property type="entry name" value="Porphobilin_deaminase_N"/>
</dbReference>
<dbReference type="GO" id="GO:0004418">
    <property type="term" value="F:hydroxymethylbilane synthase activity"/>
    <property type="evidence" value="ECO:0007669"/>
    <property type="project" value="UniProtKB-EC"/>
</dbReference>
<evidence type="ECO:0000313" key="11">
    <source>
        <dbReference type="EMBL" id="MDQ2069842.1"/>
    </source>
</evidence>
<organism evidence="11 12">
    <name type="scientific">Natronospira bacteriovora</name>
    <dbReference type="NCBI Taxonomy" id="3069753"/>
    <lineage>
        <taxon>Bacteria</taxon>
        <taxon>Pseudomonadati</taxon>
        <taxon>Pseudomonadota</taxon>
        <taxon>Gammaproteobacteria</taxon>
        <taxon>Natronospirales</taxon>
        <taxon>Natronospiraceae</taxon>
        <taxon>Natronospira</taxon>
    </lineage>
</organism>
<evidence type="ECO:0000256" key="3">
    <source>
        <dbReference type="ARBA" id="ARBA00005638"/>
    </source>
</evidence>
<comment type="similarity">
    <text evidence="3 8">Belongs to the HMBS family.</text>
</comment>
<comment type="catalytic activity">
    <reaction evidence="7 8">
        <text>4 porphobilinogen + H2O = hydroxymethylbilane + 4 NH4(+)</text>
        <dbReference type="Rhea" id="RHEA:13185"/>
        <dbReference type="ChEBI" id="CHEBI:15377"/>
        <dbReference type="ChEBI" id="CHEBI:28938"/>
        <dbReference type="ChEBI" id="CHEBI:57845"/>
        <dbReference type="ChEBI" id="CHEBI:58126"/>
        <dbReference type="EC" id="2.5.1.61"/>
    </reaction>
</comment>
<comment type="pathway">
    <text evidence="2">Porphyrin-containing compound metabolism; protoporphyrin-IX biosynthesis; coproporphyrinogen-III from 5-aminolevulinate: step 2/4.</text>
</comment>
<comment type="caution">
    <text evidence="11">The sequence shown here is derived from an EMBL/GenBank/DDBJ whole genome shotgun (WGS) entry which is preliminary data.</text>
</comment>
<name>A0ABU0W7B0_9GAMM</name>
<dbReference type="NCBIfam" id="TIGR00212">
    <property type="entry name" value="hemC"/>
    <property type="match status" value="1"/>
</dbReference>
<evidence type="ECO:0000259" key="9">
    <source>
        <dbReference type="Pfam" id="PF01379"/>
    </source>
</evidence>
<dbReference type="Pfam" id="PF01379">
    <property type="entry name" value="Porphobil_deam"/>
    <property type="match status" value="1"/>
</dbReference>
<evidence type="ECO:0000256" key="4">
    <source>
        <dbReference type="ARBA" id="ARBA00011245"/>
    </source>
</evidence>
<comment type="miscellaneous">
    <text evidence="8">The porphobilinogen subunits are added to the dipyrromethane group.</text>
</comment>
<dbReference type="SUPFAM" id="SSF54782">
    <property type="entry name" value="Porphobilinogen deaminase (hydroxymethylbilane synthase), C-terminal domain"/>
    <property type="match status" value="1"/>
</dbReference>
<comment type="function">
    <text evidence="1 8">Tetrapolymerization of the monopyrrole PBG into the hydroxymethylbilane pre-uroporphyrinogen in several discrete steps.</text>
</comment>
<dbReference type="SUPFAM" id="SSF53850">
    <property type="entry name" value="Periplasmic binding protein-like II"/>
    <property type="match status" value="1"/>
</dbReference>
<feature type="domain" description="Porphobilinogen deaminase C-terminal" evidence="10">
    <location>
        <begin position="223"/>
        <end position="293"/>
    </location>
</feature>
<dbReference type="PRINTS" id="PR00151">
    <property type="entry name" value="PORPHBDMNASE"/>
</dbReference>
<sequence>MHRLRIATRKSKLALWQAQFAADLLCRARPNLQVELVPLSTRGDEFQSAPLSEIGGKGLFIKELERALFAGEADIAVHSMKDLPAHLPEGMVVPAVLARHDPRDAFISERFASPAEMPEGSVLGTSSLRRQCLMKAQYPGLEVRFLRGNVQTRLAKLDAGDYDAIILAASGMDRMDLQERIRRRLSPEESLPSVGQGTIGIECRADDSEIRELLAQVNDPDTWIRTLAERAMNARLEGSCSVPIAAYAELDGQQLRIRGMVGWPDGSHVIRAQREGDASEAETLGETVAEEIIAGGGREILDRLAEAGHD</sequence>
<evidence type="ECO:0000256" key="5">
    <source>
        <dbReference type="ARBA" id="ARBA00022679"/>
    </source>
</evidence>
<dbReference type="InterPro" id="IPR022418">
    <property type="entry name" value="Porphobilinogen_deaminase_C"/>
</dbReference>
<evidence type="ECO:0000313" key="12">
    <source>
        <dbReference type="Proteomes" id="UP001239019"/>
    </source>
</evidence>
<dbReference type="PROSITE" id="PS00533">
    <property type="entry name" value="PORPHOBILINOGEN_DEAM"/>
    <property type="match status" value="1"/>
</dbReference>
<dbReference type="Pfam" id="PF03900">
    <property type="entry name" value="Porphobil_deamC"/>
    <property type="match status" value="1"/>
</dbReference>